<keyword evidence="2" id="KW-0732">Signal</keyword>
<dbReference type="PANTHER" id="PTHR34135">
    <property type="entry name" value="LYSOZYME"/>
    <property type="match status" value="1"/>
</dbReference>
<dbReference type="Pfam" id="PF01183">
    <property type="entry name" value="Glyco_hydro_25"/>
    <property type="match status" value="1"/>
</dbReference>
<dbReference type="Proteomes" id="UP001595823">
    <property type="component" value="Unassembled WGS sequence"/>
</dbReference>
<dbReference type="PROSITE" id="PS51904">
    <property type="entry name" value="GLYCOSYL_HYDROL_F25_2"/>
    <property type="match status" value="1"/>
</dbReference>
<feature type="signal peptide" evidence="2">
    <location>
        <begin position="1"/>
        <end position="19"/>
    </location>
</feature>
<dbReference type="Gene3D" id="3.20.20.80">
    <property type="entry name" value="Glycosidases"/>
    <property type="match status" value="1"/>
</dbReference>
<keyword evidence="4" id="KW-1185">Reference proteome</keyword>
<sequence>MRRSLTISTTLALAFAASAAPGGAQEGEPEGFAATSLHENADWRAAAAEADFAYVRALTGLDQTDASLFEHVRKSGAAGVPRGLYHEARPDVSTGSRQAHAHIDLLEEAVEIEGDMLPANVDLAPNPTGPDCYGKMPGEMRTWIEGYVTTWENQMGESLVVHTDTRWWNECTGDWPAMGDRVLLSHHEPASAAPGLPAGWDEASFEWYWDPVEVPGLPETTYRGVFHGSAAELEELYY</sequence>
<evidence type="ECO:0000256" key="1">
    <source>
        <dbReference type="ARBA" id="ARBA00010646"/>
    </source>
</evidence>
<dbReference type="InterPro" id="IPR002053">
    <property type="entry name" value="Glyco_hydro_25"/>
</dbReference>
<gene>
    <name evidence="3" type="ORF">ACFPET_04970</name>
</gene>
<dbReference type="EMBL" id="JBHSDK010000007">
    <property type="protein sequence ID" value="MFC4334547.1"/>
    <property type="molecule type" value="Genomic_DNA"/>
</dbReference>
<comment type="similarity">
    <text evidence="1">Belongs to the glycosyl hydrolase 25 family.</text>
</comment>
<name>A0ABV8TVQ0_9ACTN</name>
<dbReference type="RefSeq" id="WP_380618346.1">
    <property type="nucleotide sequence ID" value="NZ_JBHSDK010000007.1"/>
</dbReference>
<organism evidence="3 4">
    <name type="scientific">Salininema proteolyticum</name>
    <dbReference type="NCBI Taxonomy" id="1607685"/>
    <lineage>
        <taxon>Bacteria</taxon>
        <taxon>Bacillati</taxon>
        <taxon>Actinomycetota</taxon>
        <taxon>Actinomycetes</taxon>
        <taxon>Glycomycetales</taxon>
        <taxon>Glycomycetaceae</taxon>
        <taxon>Salininema</taxon>
    </lineage>
</organism>
<comment type="caution">
    <text evidence="3">The sequence shown here is derived from an EMBL/GenBank/DDBJ whole genome shotgun (WGS) entry which is preliminary data.</text>
</comment>
<accession>A0ABV8TVQ0</accession>
<evidence type="ECO:0000256" key="2">
    <source>
        <dbReference type="SAM" id="SignalP"/>
    </source>
</evidence>
<evidence type="ECO:0000313" key="4">
    <source>
        <dbReference type="Proteomes" id="UP001595823"/>
    </source>
</evidence>
<dbReference type="SUPFAM" id="SSF51445">
    <property type="entry name" value="(Trans)glycosidases"/>
    <property type="match status" value="1"/>
</dbReference>
<feature type="chain" id="PRO_5045770408" evidence="2">
    <location>
        <begin position="20"/>
        <end position="238"/>
    </location>
</feature>
<evidence type="ECO:0000313" key="3">
    <source>
        <dbReference type="EMBL" id="MFC4334547.1"/>
    </source>
</evidence>
<reference evidence="4" key="1">
    <citation type="journal article" date="2019" name="Int. J. Syst. Evol. Microbiol.">
        <title>The Global Catalogue of Microorganisms (GCM) 10K type strain sequencing project: providing services to taxonomists for standard genome sequencing and annotation.</title>
        <authorList>
            <consortium name="The Broad Institute Genomics Platform"/>
            <consortium name="The Broad Institute Genome Sequencing Center for Infectious Disease"/>
            <person name="Wu L."/>
            <person name="Ma J."/>
        </authorList>
    </citation>
    <scope>NUCLEOTIDE SEQUENCE [LARGE SCALE GENOMIC DNA]</scope>
    <source>
        <strain evidence="4">IBRC-M 10908</strain>
    </source>
</reference>
<dbReference type="InterPro" id="IPR017853">
    <property type="entry name" value="GH"/>
</dbReference>
<protein>
    <submittedName>
        <fullName evidence="3">GH25 family lysozyme</fullName>
    </submittedName>
</protein>
<proteinExistence type="inferred from homology"/>
<dbReference type="PANTHER" id="PTHR34135:SF2">
    <property type="entry name" value="LYSOZYME"/>
    <property type="match status" value="1"/>
</dbReference>